<proteinExistence type="predicted"/>
<reference evidence="2" key="1">
    <citation type="submission" date="2023-05" db="EMBL/GenBank/DDBJ databases">
        <title>High-quality long-read genome of Scophthalmus maximus.</title>
        <authorList>
            <person name="Lien S."/>
            <person name="Martinez P."/>
        </authorList>
    </citation>
    <scope>NUCLEOTIDE SEQUENCE [LARGE SCALE GENOMIC DNA]</scope>
</reference>
<keyword evidence="1" id="KW-1133">Transmembrane helix</keyword>
<protein>
    <submittedName>
        <fullName evidence="2">Uncharacterized protein</fullName>
    </submittedName>
</protein>
<name>A0A8D3ATH6_SCOMX</name>
<sequence>VAELMEATLPSAGSGLAALWLESGAGAVLVFAVGVLRFDVREERRLVQEDLRAVDALQVGSVRQLRVSGQDVFLQLVSLAERLLAIVAHVQVLLQVPVSSLLPPVPLTPQCEVLSVLAVSLPESEGRDF</sequence>
<accession>A0A8D3ATH6</accession>
<dbReference type="GeneTree" id="ENSGT00960000187150"/>
<dbReference type="AlphaFoldDB" id="A0A8D3ATH6"/>
<evidence type="ECO:0000313" key="3">
    <source>
        <dbReference type="Proteomes" id="UP000694558"/>
    </source>
</evidence>
<reference evidence="2" key="2">
    <citation type="submission" date="2025-08" db="UniProtKB">
        <authorList>
            <consortium name="Ensembl"/>
        </authorList>
    </citation>
    <scope>IDENTIFICATION</scope>
</reference>
<dbReference type="Proteomes" id="UP000694558">
    <property type="component" value="Chromosome 10"/>
</dbReference>
<keyword evidence="1" id="KW-0812">Transmembrane</keyword>
<feature type="transmembrane region" description="Helical" evidence="1">
    <location>
        <begin position="12"/>
        <end position="36"/>
    </location>
</feature>
<keyword evidence="1" id="KW-0472">Membrane</keyword>
<evidence type="ECO:0000256" key="1">
    <source>
        <dbReference type="SAM" id="Phobius"/>
    </source>
</evidence>
<evidence type="ECO:0000313" key="2">
    <source>
        <dbReference type="Ensembl" id="ENSSMAP00000023252.1"/>
    </source>
</evidence>
<organism evidence="2 3">
    <name type="scientific">Scophthalmus maximus</name>
    <name type="common">Turbot</name>
    <name type="synonym">Psetta maxima</name>
    <dbReference type="NCBI Taxonomy" id="52904"/>
    <lineage>
        <taxon>Eukaryota</taxon>
        <taxon>Metazoa</taxon>
        <taxon>Chordata</taxon>
        <taxon>Craniata</taxon>
        <taxon>Vertebrata</taxon>
        <taxon>Euteleostomi</taxon>
        <taxon>Actinopterygii</taxon>
        <taxon>Neopterygii</taxon>
        <taxon>Teleostei</taxon>
        <taxon>Neoteleostei</taxon>
        <taxon>Acanthomorphata</taxon>
        <taxon>Carangaria</taxon>
        <taxon>Pleuronectiformes</taxon>
        <taxon>Pleuronectoidei</taxon>
        <taxon>Scophthalmidae</taxon>
        <taxon>Scophthalmus</taxon>
    </lineage>
</organism>
<dbReference type="OMA" id="MARQNML"/>
<dbReference type="Ensembl" id="ENSSMAT00000023519.2">
    <property type="protein sequence ID" value="ENSSMAP00000023252.1"/>
    <property type="gene ID" value="ENSSMAG00000014194.2"/>
</dbReference>